<name>A0A060M5R7_9BACI</name>
<dbReference type="RefSeq" id="WP_038483337.1">
    <property type="nucleotide sequence ID" value="NZ_CP003923.1"/>
</dbReference>
<comment type="subcellular location">
    <subcellularLocation>
        <location evidence="1">Membrane</location>
        <topology evidence="1">Multi-pass membrane protein</topology>
    </subcellularLocation>
</comment>
<dbReference type="eggNOG" id="COG0531">
    <property type="taxonomic scope" value="Bacteria"/>
</dbReference>
<evidence type="ECO:0000256" key="3">
    <source>
        <dbReference type="ARBA" id="ARBA00022448"/>
    </source>
</evidence>
<dbReference type="HOGENOM" id="CLU_047547_1_2_9"/>
<feature type="transmembrane region" description="Helical" evidence="9">
    <location>
        <begin position="12"/>
        <end position="35"/>
    </location>
</feature>
<feature type="transmembrane region" description="Helical" evidence="9">
    <location>
        <begin position="85"/>
        <end position="114"/>
    </location>
</feature>
<feature type="transmembrane region" description="Helical" evidence="9">
    <location>
        <begin position="275"/>
        <end position="296"/>
    </location>
</feature>
<evidence type="ECO:0000256" key="4">
    <source>
        <dbReference type="ARBA" id="ARBA00022544"/>
    </source>
</evidence>
<dbReference type="Pfam" id="PF03845">
    <property type="entry name" value="Spore_permease"/>
    <property type="match status" value="1"/>
</dbReference>
<feature type="transmembrane region" description="Helical" evidence="9">
    <location>
        <begin position="184"/>
        <end position="206"/>
    </location>
</feature>
<keyword evidence="4" id="KW-0309">Germination</keyword>
<dbReference type="Proteomes" id="UP000027142">
    <property type="component" value="Chromosome"/>
</dbReference>
<dbReference type="GO" id="GO:0016020">
    <property type="term" value="C:membrane"/>
    <property type="evidence" value="ECO:0007669"/>
    <property type="project" value="UniProtKB-SubCell"/>
</dbReference>
<dbReference type="GO" id="GO:0009847">
    <property type="term" value="P:spore germination"/>
    <property type="evidence" value="ECO:0007669"/>
    <property type="project" value="InterPro"/>
</dbReference>
<proteinExistence type="inferred from homology"/>
<evidence type="ECO:0000313" key="11">
    <source>
        <dbReference type="Proteomes" id="UP000027142"/>
    </source>
</evidence>
<keyword evidence="5 9" id="KW-0812">Transmembrane</keyword>
<organism evidence="10 11">
    <name type="scientific">Shouchella lehensis G1</name>
    <dbReference type="NCBI Taxonomy" id="1246626"/>
    <lineage>
        <taxon>Bacteria</taxon>
        <taxon>Bacillati</taxon>
        <taxon>Bacillota</taxon>
        <taxon>Bacilli</taxon>
        <taxon>Bacillales</taxon>
        <taxon>Bacillaceae</taxon>
        <taxon>Shouchella</taxon>
    </lineage>
</organism>
<sequence length="394" mass="44230">MKSNHTFTAVAYTFIVIYATCSTALLGIPATLAFFVGQDAWLFPIIGSLIGIPIVFLYTILARWNPKGTIYHMNDWVFGRKAGRVLTALFLLFPLFHFPAIVSYNVGFIGNFLLPGTPAFVIYLISILIILYGVYCGIEPIARTATLISVFFIPPLLLLIGLNVPDVDVKMLQPIMQTNLSDSLNALSFFMGNVVCNVVIQLTIFPRYLTSAKNGERALWIGYSIGCAILIIMTFLCITVLSPEVTSRDFYPALSLAQRIELGEFLERIEATITILWFISIYFNLLLYLFAIMEGISHLFKLKDSKALLMPMGMLLLFIGVTMFDSVVQEREFYRFVSIPQSILSGFGIPLLLVCIGIIKRKRKNLPLYPRYSKKSRSSGTASSNIKRGWDKSR</sequence>
<evidence type="ECO:0000256" key="8">
    <source>
        <dbReference type="SAM" id="MobiDB-lite"/>
    </source>
</evidence>
<dbReference type="STRING" id="1246626.BleG1_3346"/>
<reference evidence="10 11" key="1">
    <citation type="journal article" date="2014" name="Gene">
        <title>A comparative genomic analysis of the alkalitolerant soil bacterium Bacillus lehensis G1.</title>
        <authorList>
            <person name="Noor Y.M."/>
            <person name="Samsulrizal N.H."/>
            <person name="Jema'on N.A."/>
            <person name="Low K.O."/>
            <person name="Ramli A.N."/>
            <person name="Alias N.I."/>
            <person name="Damis S.I."/>
            <person name="Fuzi S.F."/>
            <person name="Isa M.N."/>
            <person name="Murad A.M."/>
            <person name="Raih M.F."/>
            <person name="Bakar F.D."/>
            <person name="Najimudin N."/>
            <person name="Mahadi N.M."/>
            <person name="Illias R.M."/>
        </authorList>
    </citation>
    <scope>NUCLEOTIDE SEQUENCE [LARGE SCALE GENOMIC DNA]</scope>
    <source>
        <strain evidence="10 11">G1</strain>
    </source>
</reference>
<feature type="region of interest" description="Disordered" evidence="8">
    <location>
        <begin position="371"/>
        <end position="394"/>
    </location>
</feature>
<dbReference type="InterPro" id="IPR004761">
    <property type="entry name" value="Spore_GerAB"/>
</dbReference>
<dbReference type="KEGG" id="ble:BleG1_3346"/>
<evidence type="ECO:0000256" key="6">
    <source>
        <dbReference type="ARBA" id="ARBA00022989"/>
    </source>
</evidence>
<feature type="transmembrane region" description="Helical" evidence="9">
    <location>
        <begin position="41"/>
        <end position="64"/>
    </location>
</feature>
<feature type="transmembrane region" description="Helical" evidence="9">
    <location>
        <begin position="218"/>
        <end position="241"/>
    </location>
</feature>
<evidence type="ECO:0000313" key="10">
    <source>
        <dbReference type="EMBL" id="AIC95893.1"/>
    </source>
</evidence>
<evidence type="ECO:0000256" key="9">
    <source>
        <dbReference type="SAM" id="Phobius"/>
    </source>
</evidence>
<evidence type="ECO:0000256" key="2">
    <source>
        <dbReference type="ARBA" id="ARBA00007998"/>
    </source>
</evidence>
<feature type="transmembrane region" description="Helical" evidence="9">
    <location>
        <begin position="145"/>
        <end position="164"/>
    </location>
</feature>
<keyword evidence="3" id="KW-0813">Transport</keyword>
<keyword evidence="11" id="KW-1185">Reference proteome</keyword>
<dbReference type="PANTHER" id="PTHR34975">
    <property type="entry name" value="SPORE GERMINATION PROTEIN A2"/>
    <property type="match status" value="1"/>
</dbReference>
<feature type="transmembrane region" description="Helical" evidence="9">
    <location>
        <begin position="308"/>
        <end position="327"/>
    </location>
</feature>
<dbReference type="Gene3D" id="1.20.1740.10">
    <property type="entry name" value="Amino acid/polyamine transporter I"/>
    <property type="match status" value="1"/>
</dbReference>
<dbReference type="EMBL" id="CP003923">
    <property type="protein sequence ID" value="AIC95893.1"/>
    <property type="molecule type" value="Genomic_DNA"/>
</dbReference>
<evidence type="ECO:0000256" key="1">
    <source>
        <dbReference type="ARBA" id="ARBA00004141"/>
    </source>
</evidence>
<dbReference type="AlphaFoldDB" id="A0A060M5R7"/>
<evidence type="ECO:0000256" key="5">
    <source>
        <dbReference type="ARBA" id="ARBA00022692"/>
    </source>
</evidence>
<evidence type="ECO:0000256" key="7">
    <source>
        <dbReference type="ARBA" id="ARBA00023136"/>
    </source>
</evidence>
<gene>
    <name evidence="10" type="ORF">BleG1_3346</name>
</gene>
<feature type="transmembrane region" description="Helical" evidence="9">
    <location>
        <begin position="120"/>
        <end position="138"/>
    </location>
</feature>
<accession>A0A060M5R7</accession>
<keyword evidence="6 9" id="KW-1133">Transmembrane helix</keyword>
<keyword evidence="7 9" id="KW-0472">Membrane</keyword>
<dbReference type="OrthoDB" id="2078716at2"/>
<protein>
    <submittedName>
        <fullName evidence="10">Spore germination protein</fullName>
    </submittedName>
</protein>
<dbReference type="PATRIC" id="fig|1246626.3.peg.3323"/>
<dbReference type="PANTHER" id="PTHR34975:SF2">
    <property type="entry name" value="SPORE GERMINATION PROTEIN A2"/>
    <property type="match status" value="1"/>
</dbReference>
<comment type="similarity">
    <text evidence="2">Belongs to the amino acid-polyamine-organocation (APC) superfamily. Spore germination protein (SGP) (TC 2.A.3.9) family.</text>
</comment>
<feature type="transmembrane region" description="Helical" evidence="9">
    <location>
        <begin position="339"/>
        <end position="359"/>
    </location>
</feature>
<dbReference type="NCBIfam" id="TIGR00912">
    <property type="entry name" value="2A0309"/>
    <property type="match status" value="1"/>
</dbReference>